<proteinExistence type="predicted"/>
<name>A0AAD6X8N2_9AGAR</name>
<evidence type="ECO:0000313" key="1">
    <source>
        <dbReference type="EMBL" id="KAJ7038961.1"/>
    </source>
</evidence>
<dbReference type="Proteomes" id="UP001218188">
    <property type="component" value="Unassembled WGS sequence"/>
</dbReference>
<gene>
    <name evidence="1" type="ORF">C8F04DRAFT_1179296</name>
</gene>
<comment type="caution">
    <text evidence="1">The sequence shown here is derived from an EMBL/GenBank/DDBJ whole genome shotgun (WGS) entry which is preliminary data.</text>
</comment>
<accession>A0AAD6X8N2</accession>
<evidence type="ECO:0000313" key="2">
    <source>
        <dbReference type="Proteomes" id="UP001218188"/>
    </source>
</evidence>
<sequence length="276" mass="31263">MSKWPICLRKNSDDYSKLGQPSLDSSIEKPWLQAETPACSEAHELLNFRGFLRDPGLRLKEKGLKLGTVLALTAHRLCLRKPNRQWPQMPNSVEAVWQKQPRKPSGAEAVGSGRECRIGATGFLLNYSTLRDQSASEPVTASPEVEVPSVANLKHQLHPTLIVRCRVMPHRGTALMSHDLSSPLIKRHVLYWDLVSTWFPRHTAAVQLGRSQRGHVRQKPGFLDRILFLDGGFCLQPGFLNRIIRHHWHSQTSSKKVKDILIVMEEEEGVLLQRSL</sequence>
<dbReference type="EMBL" id="JARJCM010000029">
    <property type="protein sequence ID" value="KAJ7038961.1"/>
    <property type="molecule type" value="Genomic_DNA"/>
</dbReference>
<organism evidence="1 2">
    <name type="scientific">Mycena alexandri</name>
    <dbReference type="NCBI Taxonomy" id="1745969"/>
    <lineage>
        <taxon>Eukaryota</taxon>
        <taxon>Fungi</taxon>
        <taxon>Dikarya</taxon>
        <taxon>Basidiomycota</taxon>
        <taxon>Agaricomycotina</taxon>
        <taxon>Agaricomycetes</taxon>
        <taxon>Agaricomycetidae</taxon>
        <taxon>Agaricales</taxon>
        <taxon>Marasmiineae</taxon>
        <taxon>Mycenaceae</taxon>
        <taxon>Mycena</taxon>
    </lineage>
</organism>
<protein>
    <submittedName>
        <fullName evidence="1">Uncharacterized protein</fullName>
    </submittedName>
</protein>
<dbReference type="AlphaFoldDB" id="A0AAD6X8N2"/>
<reference evidence="1" key="1">
    <citation type="submission" date="2023-03" db="EMBL/GenBank/DDBJ databases">
        <title>Massive genome expansion in bonnet fungi (Mycena s.s.) driven by repeated elements and novel gene families across ecological guilds.</title>
        <authorList>
            <consortium name="Lawrence Berkeley National Laboratory"/>
            <person name="Harder C.B."/>
            <person name="Miyauchi S."/>
            <person name="Viragh M."/>
            <person name="Kuo A."/>
            <person name="Thoen E."/>
            <person name="Andreopoulos B."/>
            <person name="Lu D."/>
            <person name="Skrede I."/>
            <person name="Drula E."/>
            <person name="Henrissat B."/>
            <person name="Morin E."/>
            <person name="Kohler A."/>
            <person name="Barry K."/>
            <person name="LaButti K."/>
            <person name="Morin E."/>
            <person name="Salamov A."/>
            <person name="Lipzen A."/>
            <person name="Mereny Z."/>
            <person name="Hegedus B."/>
            <person name="Baldrian P."/>
            <person name="Stursova M."/>
            <person name="Weitz H."/>
            <person name="Taylor A."/>
            <person name="Grigoriev I.V."/>
            <person name="Nagy L.G."/>
            <person name="Martin F."/>
            <person name="Kauserud H."/>
        </authorList>
    </citation>
    <scope>NUCLEOTIDE SEQUENCE</scope>
    <source>
        <strain evidence="1">CBHHK200</strain>
    </source>
</reference>
<keyword evidence="2" id="KW-1185">Reference proteome</keyword>